<feature type="compositionally biased region" description="Low complexity" evidence="1">
    <location>
        <begin position="100"/>
        <end position="120"/>
    </location>
</feature>
<dbReference type="eggNOG" id="COG1652">
    <property type="taxonomic scope" value="Bacteria"/>
</dbReference>
<keyword evidence="2" id="KW-1133">Transmembrane helix</keyword>
<feature type="region of interest" description="Disordered" evidence="1">
    <location>
        <begin position="30"/>
        <end position="133"/>
    </location>
</feature>
<dbReference type="HOGENOM" id="CLU_1467273_0_0_0"/>
<feature type="compositionally biased region" description="Low complexity" evidence="1">
    <location>
        <begin position="33"/>
        <end position="44"/>
    </location>
</feature>
<evidence type="ECO:0008006" key="5">
    <source>
        <dbReference type="Google" id="ProtNLM"/>
    </source>
</evidence>
<sequence length="184" mass="19440">MNRHVGASFTLSVLVVVFFAVILYEPDHTRSRVPASEPEPVEASPTPPPPTPGVPLIESTANLLPEPSPTLAASPSSSRPIEAVVSLAPVPPPKPPAPSPRARVPAPDPRAVVQVVSRRQPPSPPPPPGRHSAFTQVAEGESLSDVALRVYGTSEATTSLWRANRDIIARRETPLAPGLVLRTP</sequence>
<proteinExistence type="predicted"/>
<dbReference type="RefSeq" id="WP_015247693.1">
    <property type="nucleotide sequence ID" value="NC_019892.1"/>
</dbReference>
<keyword evidence="2" id="KW-0472">Membrane</keyword>
<feature type="compositionally biased region" description="Low complexity" evidence="1">
    <location>
        <begin position="63"/>
        <end position="88"/>
    </location>
</feature>
<accession>L0DGR7</accession>
<gene>
    <name evidence="3" type="ordered locus">Sinac_4382</name>
</gene>
<feature type="compositionally biased region" description="Pro residues" evidence="1">
    <location>
        <begin position="89"/>
        <end position="99"/>
    </location>
</feature>
<dbReference type="EMBL" id="CP003364">
    <property type="protein sequence ID" value="AGA28574.1"/>
    <property type="molecule type" value="Genomic_DNA"/>
</dbReference>
<keyword evidence="4" id="KW-1185">Reference proteome</keyword>
<protein>
    <recommendedName>
        <fullName evidence="5">LysM domain-containing protein</fullName>
    </recommendedName>
</protein>
<reference evidence="3 4" key="1">
    <citation type="submission" date="2012-02" db="EMBL/GenBank/DDBJ databases">
        <title>Complete sequence of chromosome of Singulisphaera acidiphila DSM 18658.</title>
        <authorList>
            <consortium name="US DOE Joint Genome Institute (JGI-PGF)"/>
            <person name="Lucas S."/>
            <person name="Copeland A."/>
            <person name="Lapidus A."/>
            <person name="Glavina del Rio T."/>
            <person name="Dalin E."/>
            <person name="Tice H."/>
            <person name="Bruce D."/>
            <person name="Goodwin L."/>
            <person name="Pitluck S."/>
            <person name="Peters L."/>
            <person name="Ovchinnikova G."/>
            <person name="Chertkov O."/>
            <person name="Kyrpides N."/>
            <person name="Mavromatis K."/>
            <person name="Ivanova N."/>
            <person name="Brettin T."/>
            <person name="Detter J.C."/>
            <person name="Han C."/>
            <person name="Larimer F."/>
            <person name="Land M."/>
            <person name="Hauser L."/>
            <person name="Markowitz V."/>
            <person name="Cheng J.-F."/>
            <person name="Hugenholtz P."/>
            <person name="Woyke T."/>
            <person name="Wu D."/>
            <person name="Tindall B."/>
            <person name="Pomrenke H."/>
            <person name="Brambilla E."/>
            <person name="Klenk H.-P."/>
            <person name="Eisen J.A."/>
        </authorList>
    </citation>
    <scope>NUCLEOTIDE SEQUENCE [LARGE SCALE GENOMIC DNA]</scope>
    <source>
        <strain evidence="4">ATCC BAA-1392 / DSM 18658 / VKM B-2454 / MOB10</strain>
    </source>
</reference>
<dbReference type="Proteomes" id="UP000010798">
    <property type="component" value="Chromosome"/>
</dbReference>
<dbReference type="AlphaFoldDB" id="L0DGR7"/>
<feature type="transmembrane region" description="Helical" evidence="2">
    <location>
        <begin position="6"/>
        <end position="24"/>
    </location>
</feature>
<evidence type="ECO:0000256" key="1">
    <source>
        <dbReference type="SAM" id="MobiDB-lite"/>
    </source>
</evidence>
<organism evidence="3 4">
    <name type="scientific">Singulisphaera acidiphila (strain ATCC BAA-1392 / DSM 18658 / VKM B-2454 / MOB10)</name>
    <dbReference type="NCBI Taxonomy" id="886293"/>
    <lineage>
        <taxon>Bacteria</taxon>
        <taxon>Pseudomonadati</taxon>
        <taxon>Planctomycetota</taxon>
        <taxon>Planctomycetia</taxon>
        <taxon>Isosphaerales</taxon>
        <taxon>Isosphaeraceae</taxon>
        <taxon>Singulisphaera</taxon>
    </lineage>
</organism>
<evidence type="ECO:0000313" key="3">
    <source>
        <dbReference type="EMBL" id="AGA28574.1"/>
    </source>
</evidence>
<dbReference type="KEGG" id="saci:Sinac_4382"/>
<evidence type="ECO:0000256" key="2">
    <source>
        <dbReference type="SAM" id="Phobius"/>
    </source>
</evidence>
<name>L0DGR7_SINAD</name>
<keyword evidence="2" id="KW-0812">Transmembrane</keyword>
<evidence type="ECO:0000313" key="4">
    <source>
        <dbReference type="Proteomes" id="UP000010798"/>
    </source>
</evidence>